<sequence>MTLRFPFTVRSPLPPVFASSLHRCLSIPSPSSSSSPTPLPSSDRRPPLFLRPPTFAASRSDLHDFRRWAESLALAAGPRFSASDGGPDAALLRREIAWLVEDATVAAASESGVGEELRLRVELEELYRLWRARIEERRPFQYIVGCEHWRDLVLVVKEGVLIPRPETEMVVDLVAEVEGFEKGLWADLGTGSGAIAVGIGRMLQEGGRVFATDLSPVALEVARLNVERYELKVSFFAIIHLFLVWNLDS</sequence>
<dbReference type="PANTHER" id="PTHR47441:SF3">
    <property type="entry name" value="RELEASE FACTOR GLUTAMINE METHYLTRANSFERASE"/>
    <property type="match status" value="1"/>
</dbReference>
<dbReference type="InterPro" id="IPR052663">
    <property type="entry name" value="RF_glutamine_MTase_cyano"/>
</dbReference>
<dbReference type="EMBL" id="KV875644">
    <property type="protein sequence ID" value="RZR72206.1"/>
    <property type="molecule type" value="Genomic_DNA"/>
</dbReference>
<reference evidence="1" key="1">
    <citation type="journal article" date="2018" name="Data Brief">
        <title>Genome sequence data from 17 accessions of Ensete ventricosum, a staple food crop for millions in Ethiopia.</title>
        <authorList>
            <person name="Yemataw Z."/>
            <person name="Muzemil S."/>
            <person name="Ambachew D."/>
            <person name="Tripathi L."/>
            <person name="Tesfaye K."/>
            <person name="Chala A."/>
            <person name="Farbos A."/>
            <person name="O'Neill P."/>
            <person name="Moore K."/>
            <person name="Grant M."/>
            <person name="Studholme D.J."/>
        </authorList>
    </citation>
    <scope>NUCLEOTIDE SEQUENCE [LARGE SCALE GENOMIC DNA]</scope>
    <source>
        <tissue evidence="1">Leaf</tissue>
    </source>
</reference>
<name>A0A445MDC2_ENSVE</name>
<dbReference type="CDD" id="cd02440">
    <property type="entry name" value="AdoMet_MTases"/>
    <property type="match status" value="1"/>
</dbReference>
<accession>A0A445MDC2</accession>
<dbReference type="Proteomes" id="UP000290560">
    <property type="component" value="Unassembled WGS sequence"/>
</dbReference>
<dbReference type="InterPro" id="IPR029063">
    <property type="entry name" value="SAM-dependent_MTases_sf"/>
</dbReference>
<dbReference type="SUPFAM" id="SSF53335">
    <property type="entry name" value="S-adenosyl-L-methionine-dependent methyltransferases"/>
    <property type="match status" value="1"/>
</dbReference>
<organism evidence="1">
    <name type="scientific">Ensete ventricosum</name>
    <name type="common">Abyssinian banana</name>
    <name type="synonym">Musa ensete</name>
    <dbReference type="NCBI Taxonomy" id="4639"/>
    <lineage>
        <taxon>Eukaryota</taxon>
        <taxon>Viridiplantae</taxon>
        <taxon>Streptophyta</taxon>
        <taxon>Embryophyta</taxon>
        <taxon>Tracheophyta</taxon>
        <taxon>Spermatophyta</taxon>
        <taxon>Magnoliopsida</taxon>
        <taxon>Liliopsida</taxon>
        <taxon>Zingiberales</taxon>
        <taxon>Musaceae</taxon>
        <taxon>Ensete</taxon>
    </lineage>
</organism>
<dbReference type="Pfam" id="PF06325">
    <property type="entry name" value="PrmA"/>
    <property type="match status" value="1"/>
</dbReference>
<evidence type="ECO:0008006" key="2">
    <source>
        <dbReference type="Google" id="ProtNLM"/>
    </source>
</evidence>
<evidence type="ECO:0000313" key="1">
    <source>
        <dbReference type="EMBL" id="RZR72206.1"/>
    </source>
</evidence>
<dbReference type="AlphaFoldDB" id="A0A445MDC2"/>
<dbReference type="PANTHER" id="PTHR47441">
    <property type="match status" value="1"/>
</dbReference>
<protein>
    <recommendedName>
        <fullName evidence="2">Methyltransferase small domain-containing protein</fullName>
    </recommendedName>
</protein>
<dbReference type="Gene3D" id="3.40.50.150">
    <property type="entry name" value="Vaccinia Virus protein VP39"/>
    <property type="match status" value="1"/>
</dbReference>
<proteinExistence type="predicted"/>
<gene>
    <name evidence="1" type="ORF">BHM03_00011164</name>
</gene>